<keyword evidence="4" id="KW-0443">Lipid metabolism</keyword>
<reference evidence="7" key="1">
    <citation type="submission" date="2018-06" db="EMBL/GenBank/DDBJ databases">
        <authorList>
            <person name="Zhirakovskaya E."/>
        </authorList>
    </citation>
    <scope>NUCLEOTIDE SEQUENCE</scope>
</reference>
<organism evidence="7">
    <name type="scientific">hydrothermal vent metagenome</name>
    <dbReference type="NCBI Taxonomy" id="652676"/>
    <lineage>
        <taxon>unclassified sequences</taxon>
        <taxon>metagenomes</taxon>
        <taxon>ecological metagenomes</taxon>
    </lineage>
</organism>
<dbReference type="Gene3D" id="2.160.10.10">
    <property type="entry name" value="Hexapeptide repeat proteins"/>
    <property type="match status" value="1"/>
</dbReference>
<evidence type="ECO:0000259" key="6">
    <source>
        <dbReference type="Pfam" id="PF13720"/>
    </source>
</evidence>
<gene>
    <name evidence="7" type="ORF">MNBD_GAMMA17-1582</name>
</gene>
<evidence type="ECO:0000256" key="2">
    <source>
        <dbReference type="ARBA" id="ARBA00022556"/>
    </source>
</evidence>
<dbReference type="EC" id="2.3.1.129" evidence="7"/>
<evidence type="ECO:0000313" key="7">
    <source>
        <dbReference type="EMBL" id="VAW87350.1"/>
    </source>
</evidence>
<dbReference type="InterPro" id="IPR010137">
    <property type="entry name" value="Lipid_A_LpxA"/>
</dbReference>
<dbReference type="NCBIfam" id="NF003657">
    <property type="entry name" value="PRK05289.1"/>
    <property type="match status" value="1"/>
</dbReference>
<dbReference type="PIRSF" id="PIRSF000456">
    <property type="entry name" value="UDP-GlcNAc_acltr"/>
    <property type="match status" value="1"/>
</dbReference>
<dbReference type="AlphaFoldDB" id="A0A3B0ZEA7"/>
<dbReference type="GO" id="GO:0016020">
    <property type="term" value="C:membrane"/>
    <property type="evidence" value="ECO:0007669"/>
    <property type="project" value="GOC"/>
</dbReference>
<protein>
    <submittedName>
        <fullName evidence="7">Acyl-[acyl-carrier-protein]--UDP-N-acetylglucosamine O-acyltransferase</fullName>
        <ecNumber evidence="7">2.3.1.129</ecNumber>
    </submittedName>
</protein>
<feature type="domain" description="UDP N-acetylglucosamine O-acyltransferase C-terminal" evidence="6">
    <location>
        <begin position="174"/>
        <end position="255"/>
    </location>
</feature>
<keyword evidence="5 7" id="KW-0012">Acyltransferase</keyword>
<dbReference type="EMBL" id="UOFQ01000063">
    <property type="protein sequence ID" value="VAW87350.1"/>
    <property type="molecule type" value="Genomic_DNA"/>
</dbReference>
<dbReference type="InterPro" id="IPR029098">
    <property type="entry name" value="Acetyltransf_C"/>
</dbReference>
<evidence type="ECO:0000256" key="4">
    <source>
        <dbReference type="ARBA" id="ARBA00023098"/>
    </source>
</evidence>
<keyword evidence="1" id="KW-0444">Lipid biosynthesis</keyword>
<dbReference type="InterPro" id="IPR011004">
    <property type="entry name" value="Trimer_LpxA-like_sf"/>
</dbReference>
<evidence type="ECO:0000256" key="5">
    <source>
        <dbReference type="ARBA" id="ARBA00023315"/>
    </source>
</evidence>
<evidence type="ECO:0000256" key="3">
    <source>
        <dbReference type="ARBA" id="ARBA00022679"/>
    </source>
</evidence>
<dbReference type="NCBIfam" id="TIGR01852">
    <property type="entry name" value="lipid_A_lpxA"/>
    <property type="match status" value="1"/>
</dbReference>
<proteinExistence type="inferred from homology"/>
<dbReference type="PANTHER" id="PTHR43480:SF1">
    <property type="entry name" value="ACYL-[ACYL-CARRIER-PROTEIN]--UDP-N-ACETYLGLUCOSAMINE O-ACYLTRANSFERASE, MITOCHONDRIAL-RELATED"/>
    <property type="match status" value="1"/>
</dbReference>
<name>A0A3B0ZEA7_9ZZZZ</name>
<dbReference type="CDD" id="cd03351">
    <property type="entry name" value="LbH_UDP-GlcNAc_AT"/>
    <property type="match status" value="1"/>
</dbReference>
<dbReference type="Gene3D" id="1.20.1180.10">
    <property type="entry name" value="Udp N-acetylglucosamine O-acyltransferase, C-terminal domain"/>
    <property type="match status" value="1"/>
</dbReference>
<dbReference type="PANTHER" id="PTHR43480">
    <property type="entry name" value="ACYL-[ACYL-CARRIER-PROTEIN]--UDP-N-ACETYLGLUCOSAMINE O-ACYLTRANSFERASE"/>
    <property type="match status" value="1"/>
</dbReference>
<dbReference type="InterPro" id="IPR001451">
    <property type="entry name" value="Hexapep"/>
</dbReference>
<keyword evidence="2" id="KW-0441">Lipid A biosynthesis</keyword>
<dbReference type="GO" id="GO:0008780">
    <property type="term" value="F:acyl-[acyl-carrier-protein]-UDP-N-acetylglucosamine O-acyltransferase activity"/>
    <property type="evidence" value="ECO:0007669"/>
    <property type="project" value="UniProtKB-EC"/>
</dbReference>
<accession>A0A3B0ZEA7</accession>
<dbReference type="HAMAP" id="MF_00387">
    <property type="entry name" value="LpxA"/>
    <property type="match status" value="1"/>
</dbReference>
<dbReference type="Pfam" id="PF00132">
    <property type="entry name" value="Hexapep"/>
    <property type="match status" value="2"/>
</dbReference>
<keyword evidence="3 7" id="KW-0808">Transferase</keyword>
<dbReference type="SUPFAM" id="SSF51161">
    <property type="entry name" value="Trimeric LpxA-like enzymes"/>
    <property type="match status" value="1"/>
</dbReference>
<dbReference type="InterPro" id="IPR037157">
    <property type="entry name" value="Acetyltransf_C_sf"/>
</dbReference>
<evidence type="ECO:0000256" key="1">
    <source>
        <dbReference type="ARBA" id="ARBA00022516"/>
    </source>
</evidence>
<dbReference type="Pfam" id="PF13720">
    <property type="entry name" value="Acetyltransf_11"/>
    <property type="match status" value="1"/>
</dbReference>
<sequence>MIHSSAIIDPAARLAEDVTVGPFSTIGADVEIGRGSVIGSHVVVKGPTTIGENNQIFQFASVGEDPQDKKYQGEVTRLEIGDNNVIREGCTLNRGTAQDRGMTSIGDGNLIMAYVHIAHDCVVKNNTILANNVALAGHVTIEDFAILGGYTLVHQFCVIGSYAFTAMGSVLPKDVPPYVLVSGHMAKPFGLNIEGLKRRGFSSETIRDLRRAYKLIYKAGITIEQASQQMRDLNPASDEIAVLADFIQKSQRGIVR</sequence>
<dbReference type="GO" id="GO:0009245">
    <property type="term" value="P:lipid A biosynthetic process"/>
    <property type="evidence" value="ECO:0007669"/>
    <property type="project" value="UniProtKB-KW"/>
</dbReference>